<sequence length="180" mass="20527">MRIFFNSDLTFPLSLKALTGEKLTFCLQSLSHLSCLKRIVLHKKSFSCPCHWSQINGRCFIFVAKPMTWAKAEKNCLSMGANLASVRNIKEYRQIQGLILAAGYETRETWIGGSDAQEDRTWLWSDGSALRFTNWCPKQPDNLTRKQECLQMNYSAGKCWDDTECSAKKPSVCVKKSCPR</sequence>
<dbReference type="SMART" id="SM00034">
    <property type="entry name" value="CLECT"/>
    <property type="match status" value="1"/>
</dbReference>
<dbReference type="InterPro" id="IPR001304">
    <property type="entry name" value="C-type_lectin-like"/>
</dbReference>
<evidence type="ECO:0000313" key="3">
    <source>
        <dbReference type="Ensembl" id="ENSPLAP00000023000.1"/>
    </source>
</evidence>
<dbReference type="InterPro" id="IPR050111">
    <property type="entry name" value="C-type_lectin/snaclec_domain"/>
</dbReference>
<organism evidence="3 4">
    <name type="scientific">Poecilia latipinna</name>
    <name type="common">sailfin molly</name>
    <dbReference type="NCBI Taxonomy" id="48699"/>
    <lineage>
        <taxon>Eukaryota</taxon>
        <taxon>Metazoa</taxon>
        <taxon>Chordata</taxon>
        <taxon>Craniata</taxon>
        <taxon>Vertebrata</taxon>
        <taxon>Euteleostomi</taxon>
        <taxon>Actinopterygii</taxon>
        <taxon>Neopterygii</taxon>
        <taxon>Teleostei</taxon>
        <taxon>Neoteleostei</taxon>
        <taxon>Acanthomorphata</taxon>
        <taxon>Ovalentaria</taxon>
        <taxon>Atherinomorphae</taxon>
        <taxon>Cyprinodontiformes</taxon>
        <taxon>Poeciliidae</taxon>
        <taxon>Poeciliinae</taxon>
        <taxon>Poecilia</taxon>
    </lineage>
</organism>
<dbReference type="SUPFAM" id="SSF56436">
    <property type="entry name" value="C-type lectin-like"/>
    <property type="match status" value="1"/>
</dbReference>
<reference evidence="3" key="2">
    <citation type="submission" date="2025-09" db="UniProtKB">
        <authorList>
            <consortium name="Ensembl"/>
        </authorList>
    </citation>
    <scope>IDENTIFICATION</scope>
</reference>
<dbReference type="InterPro" id="IPR002353">
    <property type="entry name" value="AntifreezeII"/>
</dbReference>
<accession>A0A3B3VB58</accession>
<dbReference type="PRINTS" id="PR00356">
    <property type="entry name" value="ANTIFREEZEII"/>
</dbReference>
<dbReference type="GeneTree" id="ENSGT00940000161814"/>
<name>A0A3B3VB58_9TELE</name>
<keyword evidence="1" id="KW-1015">Disulfide bond</keyword>
<proteinExistence type="predicted"/>
<dbReference type="CDD" id="cd00037">
    <property type="entry name" value="CLECT"/>
    <property type="match status" value="1"/>
</dbReference>
<dbReference type="Pfam" id="PF00059">
    <property type="entry name" value="Lectin_C"/>
    <property type="match status" value="1"/>
</dbReference>
<dbReference type="PROSITE" id="PS00615">
    <property type="entry name" value="C_TYPE_LECTIN_1"/>
    <property type="match status" value="1"/>
</dbReference>
<dbReference type="InterPro" id="IPR018378">
    <property type="entry name" value="C-type_lectin_CS"/>
</dbReference>
<dbReference type="InterPro" id="IPR016187">
    <property type="entry name" value="CTDL_fold"/>
</dbReference>
<dbReference type="STRING" id="48699.ENSPLAP00000023000"/>
<dbReference type="PANTHER" id="PTHR22803">
    <property type="entry name" value="MANNOSE, PHOSPHOLIPASE, LECTIN RECEPTOR RELATED"/>
    <property type="match status" value="1"/>
</dbReference>
<dbReference type="Ensembl" id="ENSPLAT00000007065.1">
    <property type="protein sequence ID" value="ENSPLAP00000023000.1"/>
    <property type="gene ID" value="ENSPLAG00000007991.1"/>
</dbReference>
<dbReference type="Gene3D" id="3.10.100.10">
    <property type="entry name" value="Mannose-Binding Protein A, subunit A"/>
    <property type="match status" value="1"/>
</dbReference>
<protein>
    <submittedName>
        <fullName evidence="3">Type-2 ice-structuring protein-like</fullName>
    </submittedName>
</protein>
<dbReference type="Proteomes" id="UP000261500">
    <property type="component" value="Unplaced"/>
</dbReference>
<evidence type="ECO:0000259" key="2">
    <source>
        <dbReference type="PROSITE" id="PS50041"/>
    </source>
</evidence>
<reference evidence="3" key="1">
    <citation type="submission" date="2025-08" db="UniProtKB">
        <authorList>
            <consortium name="Ensembl"/>
        </authorList>
    </citation>
    <scope>IDENTIFICATION</scope>
</reference>
<evidence type="ECO:0000313" key="4">
    <source>
        <dbReference type="Proteomes" id="UP000261500"/>
    </source>
</evidence>
<dbReference type="InterPro" id="IPR016186">
    <property type="entry name" value="C-type_lectin-like/link_sf"/>
</dbReference>
<feature type="domain" description="C-type lectin" evidence="2">
    <location>
        <begin position="55"/>
        <end position="174"/>
    </location>
</feature>
<dbReference type="PROSITE" id="PS50041">
    <property type="entry name" value="C_TYPE_LECTIN_2"/>
    <property type="match status" value="1"/>
</dbReference>
<dbReference type="AlphaFoldDB" id="A0A3B3VB58"/>
<evidence type="ECO:0000256" key="1">
    <source>
        <dbReference type="ARBA" id="ARBA00023157"/>
    </source>
</evidence>
<keyword evidence="4" id="KW-1185">Reference proteome</keyword>